<name>A0A1H4AWI0_9BACT</name>
<evidence type="ECO:0000259" key="6">
    <source>
        <dbReference type="PROSITE" id="PS51352"/>
    </source>
</evidence>
<dbReference type="GO" id="GO:0030313">
    <property type="term" value="C:cell envelope"/>
    <property type="evidence" value="ECO:0007669"/>
    <property type="project" value="UniProtKB-SubCell"/>
</dbReference>
<dbReference type="Proteomes" id="UP000199656">
    <property type="component" value="Unassembled WGS sequence"/>
</dbReference>
<dbReference type="GO" id="GO:0006950">
    <property type="term" value="P:response to stress"/>
    <property type="evidence" value="ECO:0007669"/>
    <property type="project" value="UniProtKB-ARBA"/>
</dbReference>
<proteinExistence type="predicted"/>
<dbReference type="PROSITE" id="PS51352">
    <property type="entry name" value="THIOREDOXIN_2"/>
    <property type="match status" value="1"/>
</dbReference>
<gene>
    <name evidence="7" type="ORF">SAMN05660909_01797</name>
</gene>
<feature type="signal peptide" evidence="5">
    <location>
        <begin position="1"/>
        <end position="22"/>
    </location>
</feature>
<dbReference type="InterPro" id="IPR013766">
    <property type="entry name" value="Thioredoxin_domain"/>
</dbReference>
<dbReference type="EMBL" id="FNRL01000006">
    <property type="protein sequence ID" value="SEA40002.1"/>
    <property type="molecule type" value="Genomic_DNA"/>
</dbReference>
<dbReference type="PANTHER" id="PTHR42852:SF6">
    <property type="entry name" value="THIOL:DISULFIDE INTERCHANGE PROTEIN DSBE"/>
    <property type="match status" value="1"/>
</dbReference>
<keyword evidence="2" id="KW-0201">Cytochrome c-type biogenesis</keyword>
<dbReference type="RefSeq" id="WP_089760788.1">
    <property type="nucleotide sequence ID" value="NZ_BKAT01000009.1"/>
</dbReference>
<evidence type="ECO:0000256" key="4">
    <source>
        <dbReference type="ARBA" id="ARBA00023284"/>
    </source>
</evidence>
<dbReference type="AlphaFoldDB" id="A0A1H4AWI0"/>
<evidence type="ECO:0000256" key="2">
    <source>
        <dbReference type="ARBA" id="ARBA00022748"/>
    </source>
</evidence>
<dbReference type="PANTHER" id="PTHR42852">
    <property type="entry name" value="THIOL:DISULFIDE INTERCHANGE PROTEIN DSBE"/>
    <property type="match status" value="1"/>
</dbReference>
<dbReference type="OrthoDB" id="634996at2"/>
<feature type="chain" id="PRO_5011541612" evidence="5">
    <location>
        <begin position="23"/>
        <end position="658"/>
    </location>
</feature>
<keyword evidence="3" id="KW-1015">Disulfide bond</keyword>
<dbReference type="GO" id="GO:0017004">
    <property type="term" value="P:cytochrome complex assembly"/>
    <property type="evidence" value="ECO:0007669"/>
    <property type="project" value="UniProtKB-KW"/>
</dbReference>
<dbReference type="InterPro" id="IPR011990">
    <property type="entry name" value="TPR-like_helical_dom_sf"/>
</dbReference>
<dbReference type="InterPro" id="IPR050553">
    <property type="entry name" value="Thioredoxin_ResA/DsbE_sf"/>
</dbReference>
<evidence type="ECO:0000256" key="3">
    <source>
        <dbReference type="ARBA" id="ARBA00023157"/>
    </source>
</evidence>
<evidence type="ECO:0000313" key="8">
    <source>
        <dbReference type="Proteomes" id="UP000199656"/>
    </source>
</evidence>
<dbReference type="Gene3D" id="3.40.30.10">
    <property type="entry name" value="Glutaredoxin"/>
    <property type="match status" value="1"/>
</dbReference>
<sequence>MIKAIWNIIIGACFMCPALTSAQYVRFTPEFTRPGDSVTLFYNPTNTPLQGLAPVQGRMYTFANNEWQARDLTMQMVDSGWVTKFYLPEGSAFSVFNFEANGIVDKGGKMTYATMHTAKDGRIMAQGYTTWGFLRSPMFRSEMPPVVDSSAMIAKEVTMMWLKNEILHHPESRRPLYPYAIRVVREVRGKDGDSIILRENKFILSQPDATEQELIQVRDAYQSMLGDKQHADSVDQLIAARFPNGIAARDIMIKKLFLAKPEQRDVLWQEFTQRFPLGKLSNTETEKMYYGKVYRGRVYEAVGKTKNLSILDSMMAPAPFVALTEFHRLLIMNAWEHDQVGFDEALEYSGKLVKYIEAYTTKREGENSNFYTPLQWKQYILSLSVPAFKGHAVLLHKAGKDQEALTWLEKVKDQPDAKRADFLDIYAQVLMKNNRQRDAQDVAEAAARNNKATPATIEILKSAYVKKHGNDKGFDSYFESMKNTDDLNKEREALKAQLIRRDAPEFRLEQMSGGEAILSRLKGKIVVLDFWATWCGPCKEALPGMQMVVNKYKNDKDVQFYFIATQETKPDYKQAIKEFMQSKGYHLSVLFDAKDKNTGKLDATYNKYVKAMGFSGIPAKFIIDQHGVIRWMGSGYKGSPSGLADEISYIVELLKKEG</sequence>
<evidence type="ECO:0000313" key="7">
    <source>
        <dbReference type="EMBL" id="SEA40002.1"/>
    </source>
</evidence>
<dbReference type="GO" id="GO:0016491">
    <property type="term" value="F:oxidoreductase activity"/>
    <property type="evidence" value="ECO:0007669"/>
    <property type="project" value="InterPro"/>
</dbReference>
<dbReference type="InterPro" id="IPR000866">
    <property type="entry name" value="AhpC/TSA"/>
</dbReference>
<keyword evidence="5" id="KW-0732">Signal</keyword>
<keyword evidence="8" id="KW-1185">Reference proteome</keyword>
<dbReference type="GO" id="GO:0016853">
    <property type="term" value="F:isomerase activity"/>
    <property type="evidence" value="ECO:0007669"/>
    <property type="project" value="UniProtKB-KW"/>
</dbReference>
<feature type="domain" description="Thioredoxin" evidence="6">
    <location>
        <begin position="497"/>
        <end position="656"/>
    </location>
</feature>
<accession>A0A1H4AWI0</accession>
<evidence type="ECO:0000256" key="5">
    <source>
        <dbReference type="SAM" id="SignalP"/>
    </source>
</evidence>
<keyword evidence="7" id="KW-0413">Isomerase</keyword>
<evidence type="ECO:0000256" key="1">
    <source>
        <dbReference type="ARBA" id="ARBA00004196"/>
    </source>
</evidence>
<protein>
    <submittedName>
        <fullName evidence="7">Thiol-disulfide isomerase or thioredoxin</fullName>
    </submittedName>
</protein>
<dbReference type="Pfam" id="PF00578">
    <property type="entry name" value="AhpC-TSA"/>
    <property type="match status" value="1"/>
</dbReference>
<dbReference type="CDD" id="cd02966">
    <property type="entry name" value="TlpA_like_family"/>
    <property type="match status" value="1"/>
</dbReference>
<comment type="subcellular location">
    <subcellularLocation>
        <location evidence="1">Cell envelope</location>
    </subcellularLocation>
</comment>
<dbReference type="SUPFAM" id="SSF48452">
    <property type="entry name" value="TPR-like"/>
    <property type="match status" value="1"/>
</dbReference>
<keyword evidence="4" id="KW-0676">Redox-active center</keyword>
<dbReference type="SUPFAM" id="SSF52833">
    <property type="entry name" value="Thioredoxin-like"/>
    <property type="match status" value="1"/>
</dbReference>
<dbReference type="Gene3D" id="1.25.40.10">
    <property type="entry name" value="Tetratricopeptide repeat domain"/>
    <property type="match status" value="1"/>
</dbReference>
<reference evidence="8" key="1">
    <citation type="submission" date="2016-10" db="EMBL/GenBank/DDBJ databases">
        <authorList>
            <person name="Varghese N."/>
            <person name="Submissions S."/>
        </authorList>
    </citation>
    <scope>NUCLEOTIDE SEQUENCE [LARGE SCALE GENOMIC DNA]</scope>
    <source>
        <strain evidence="8">DSM 23920</strain>
    </source>
</reference>
<dbReference type="STRING" id="408074.SAMN05660909_01797"/>
<dbReference type="InterPro" id="IPR036249">
    <property type="entry name" value="Thioredoxin-like_sf"/>
</dbReference>
<organism evidence="7 8">
    <name type="scientific">Chitinophaga terrae</name>
    <name type="common">ex Kim and Jung 2007</name>
    <dbReference type="NCBI Taxonomy" id="408074"/>
    <lineage>
        <taxon>Bacteria</taxon>
        <taxon>Pseudomonadati</taxon>
        <taxon>Bacteroidota</taxon>
        <taxon>Chitinophagia</taxon>
        <taxon>Chitinophagales</taxon>
        <taxon>Chitinophagaceae</taxon>
        <taxon>Chitinophaga</taxon>
    </lineage>
</organism>
<dbReference type="GO" id="GO:0016209">
    <property type="term" value="F:antioxidant activity"/>
    <property type="evidence" value="ECO:0007669"/>
    <property type="project" value="InterPro"/>
</dbReference>